<dbReference type="Pfam" id="PF01433">
    <property type="entry name" value="Peptidase_M1"/>
    <property type="match status" value="1"/>
</dbReference>
<accession>A0A933SE12</accession>
<comment type="caution">
    <text evidence="3">The sequence shown here is derived from an EMBL/GenBank/DDBJ whole genome shotgun (WGS) entry which is preliminary data.</text>
</comment>
<feature type="transmembrane region" description="Helical" evidence="1">
    <location>
        <begin position="161"/>
        <end position="180"/>
    </location>
</feature>
<dbReference type="PANTHER" id="PTHR43471">
    <property type="entry name" value="ABC TRANSPORTER PERMEASE"/>
    <property type="match status" value="1"/>
</dbReference>
<feature type="transmembrane region" description="Helical" evidence="1">
    <location>
        <begin position="67"/>
        <end position="89"/>
    </location>
</feature>
<feature type="transmembrane region" description="Helical" evidence="1">
    <location>
        <begin position="110"/>
        <end position="132"/>
    </location>
</feature>
<dbReference type="SUPFAM" id="SSF55486">
    <property type="entry name" value="Metalloproteases ('zincins'), catalytic domain"/>
    <property type="match status" value="1"/>
</dbReference>
<feature type="transmembrane region" description="Helical" evidence="1">
    <location>
        <begin position="380"/>
        <end position="398"/>
    </location>
</feature>
<name>A0A933SE12_UNCEI</name>
<evidence type="ECO:0000256" key="1">
    <source>
        <dbReference type="SAM" id="Phobius"/>
    </source>
</evidence>
<feature type="transmembrane region" description="Helical" evidence="1">
    <location>
        <begin position="341"/>
        <end position="360"/>
    </location>
</feature>
<feature type="transmembrane region" description="Helical" evidence="1">
    <location>
        <begin position="187"/>
        <end position="205"/>
    </location>
</feature>
<feature type="transmembrane region" description="Helical" evidence="1">
    <location>
        <begin position="588"/>
        <end position="608"/>
    </location>
</feature>
<evidence type="ECO:0000313" key="3">
    <source>
        <dbReference type="EMBL" id="MBI5170013.1"/>
    </source>
</evidence>
<dbReference type="Gene3D" id="1.10.390.10">
    <property type="entry name" value="Neutral Protease Domain 2"/>
    <property type="match status" value="1"/>
</dbReference>
<proteinExistence type="predicted"/>
<dbReference type="GO" id="GO:0008237">
    <property type="term" value="F:metallopeptidase activity"/>
    <property type="evidence" value="ECO:0007669"/>
    <property type="project" value="InterPro"/>
</dbReference>
<keyword evidence="1" id="KW-1133">Transmembrane helix</keyword>
<dbReference type="InterPro" id="IPR014782">
    <property type="entry name" value="Peptidase_M1_dom"/>
</dbReference>
<protein>
    <recommendedName>
        <fullName evidence="2">Peptidase M1 membrane alanine aminopeptidase domain-containing protein</fullName>
    </recommendedName>
</protein>
<reference evidence="3" key="1">
    <citation type="submission" date="2020-07" db="EMBL/GenBank/DDBJ databases">
        <title>Huge and variable diversity of episymbiotic CPR bacteria and DPANN archaea in groundwater ecosystems.</title>
        <authorList>
            <person name="He C.Y."/>
            <person name="Keren R."/>
            <person name="Whittaker M."/>
            <person name="Farag I.F."/>
            <person name="Doudna J."/>
            <person name="Cate J.H.D."/>
            <person name="Banfield J.F."/>
        </authorList>
    </citation>
    <scope>NUCLEOTIDE SEQUENCE</scope>
    <source>
        <strain evidence="3">NC_groundwater_1813_Pr3_B-0.1um_71_17</strain>
    </source>
</reference>
<dbReference type="AlphaFoldDB" id="A0A933SE12"/>
<evidence type="ECO:0000259" key="2">
    <source>
        <dbReference type="Pfam" id="PF01433"/>
    </source>
</evidence>
<feature type="transmembrane region" description="Helical" evidence="1">
    <location>
        <begin position="21"/>
        <end position="38"/>
    </location>
</feature>
<feature type="transmembrane region" description="Helical" evidence="1">
    <location>
        <begin position="466"/>
        <end position="488"/>
    </location>
</feature>
<feature type="transmembrane region" description="Helical" evidence="1">
    <location>
        <begin position="430"/>
        <end position="454"/>
    </location>
</feature>
<dbReference type="Proteomes" id="UP000696931">
    <property type="component" value="Unassembled WGS sequence"/>
</dbReference>
<feature type="transmembrane region" description="Helical" evidence="1">
    <location>
        <begin position="549"/>
        <end position="567"/>
    </location>
</feature>
<sequence length="1206" mass="133389">MNFARTFEVFRQEFAHNLKRPLFWVQILVLGFLIYMMSTGKAQIGSGDARVGGKKAWITSEFAVGQMLVMLMAIVYVFFVSVAAGMALIRDDEQKVGELLHSSPLRAGEYIWGKYAAVLATYVVILAFHIGFSMLCNHVLPHGGNAEFIGPFSVAHYLRPMFVFGLPLLVLFTGTCFAIGGATRMPVLVFSFPIGVLLLDAFFLWDWSPAWLPLGVNRLLQFADPTGLRWMKETWLLVDKGVDFYNKQPIGLDALVIAQRFAIVAIGLGCVAWYARRFASQLRGVRVTPAVAQAALAAPPSQAAAPAAATLAPLASLGMRAKAPGAVAMTMEVVRTELYQLVRTPGLYLFVPLILIQTLLNEYGVGAFDTPLLQTAGSLASGMFNTLTLLICMVILFYTTESLQRERGTGMGAIYYATPLRTGAMLAGKALANTILALAIVAACFVGCVIVLAVQGQVSLNPAPFAIVWGLLLVPTYLVWTAFVSAVFAVTSNRYATYAIGLGTMILSGWFQMRGKMNWVFNWDLWSATKWTDIGTFQYDALPITLNRVTWLLVAVLLTVLTVRWFERRERDATNALLRMRPGSLVRAMGALTPFLLPPLVTGGVLAWQVGDGYQGAAAKKANLDYWRKNIQTWKDAPAPVLAGVDLDVKFEPTEHAFTMKGSYTVENATDAPMVRFPVTVNPRWKKLAFTTNGAPASTENRAGLVIVNPPVPLQPGERMTLGFSYDARHPDGSSRNGGYGMEFVTPSSIVLTGFSGVTFTPALGFFPDEAVEEGKNDSDPREWPEDWWKHEHGAAIPTAGRWFDVRMKVDVPANLQVNATGEKVAESVANGRRVTEWRTDHPVRIYNLIAGEWQVKKREGVAVYYDARHPYNVDEMLDALEGARRWYGEWFAPYPWKQLRLSEFAGWPTYAQAPAGNISFSEGIGFLTRSKPDANAAFWIAAHESAHMWWPNMAMVGDGPGCEVLSEGMAHFSTLLLVEKMRGERQRQSFAKQMESRYGRLRQKDSERALVKIDGKLPGDTRIWYDKGGWVLWMLHRFMGEERGLAALREYMAKYRDAEVPASLEDYLAIQRAHAADTTAFDAFTKQWFFAVVAPKYLLENARLEKDGAGWKVKAVVHNVGDGRMTVDVAAAAGERWPEAGKKAAPWKAERTVITIGAGERVPIVLHCAFQPEKLVVDPDVRVLMLERNKAEVKLAPAAGPIAMR</sequence>
<feature type="domain" description="Peptidase M1 membrane alanine aminopeptidase" evidence="2">
    <location>
        <begin position="930"/>
        <end position="1061"/>
    </location>
</feature>
<feature type="transmembrane region" description="Helical" evidence="1">
    <location>
        <begin position="254"/>
        <end position="275"/>
    </location>
</feature>
<organism evidence="3 4">
    <name type="scientific">Eiseniibacteriota bacterium</name>
    <dbReference type="NCBI Taxonomy" id="2212470"/>
    <lineage>
        <taxon>Bacteria</taxon>
        <taxon>Candidatus Eiseniibacteriota</taxon>
    </lineage>
</organism>
<dbReference type="EMBL" id="JACRIW010000078">
    <property type="protein sequence ID" value="MBI5170013.1"/>
    <property type="molecule type" value="Genomic_DNA"/>
</dbReference>
<gene>
    <name evidence="3" type="ORF">HZA61_11030</name>
</gene>
<dbReference type="GO" id="GO:0008270">
    <property type="term" value="F:zinc ion binding"/>
    <property type="evidence" value="ECO:0007669"/>
    <property type="project" value="InterPro"/>
</dbReference>
<evidence type="ECO:0000313" key="4">
    <source>
        <dbReference type="Proteomes" id="UP000696931"/>
    </source>
</evidence>
<feature type="transmembrane region" description="Helical" evidence="1">
    <location>
        <begin position="495"/>
        <end position="513"/>
    </location>
</feature>
<dbReference type="InterPro" id="IPR027268">
    <property type="entry name" value="Peptidase_M4/M1_CTD_sf"/>
</dbReference>
<keyword evidence="1" id="KW-0472">Membrane</keyword>
<keyword evidence="1" id="KW-0812">Transmembrane</keyword>